<dbReference type="Gene3D" id="3.40.50.510">
    <property type="entry name" value="Phosphotransferase system, mannose-type IIA component"/>
    <property type="match status" value="1"/>
</dbReference>
<name>A0AB38A1P2_9LACT</name>
<dbReference type="EMBL" id="FNQH01000004">
    <property type="protein sequence ID" value="SEA67442.1"/>
    <property type="molecule type" value="Genomic_DNA"/>
</dbReference>
<evidence type="ECO:0000259" key="2">
    <source>
        <dbReference type="PROSITE" id="PS51096"/>
    </source>
</evidence>
<accession>A0AB38A1P2</accession>
<dbReference type="GO" id="GO:0016020">
    <property type="term" value="C:membrane"/>
    <property type="evidence" value="ECO:0007669"/>
    <property type="project" value="InterPro"/>
</dbReference>
<gene>
    <name evidence="3" type="ORF">SAMN04488525_104153</name>
</gene>
<dbReference type="SUPFAM" id="SSF53062">
    <property type="entry name" value="PTS system fructose IIA component-like"/>
    <property type="match status" value="1"/>
</dbReference>
<dbReference type="AlphaFoldDB" id="A0AB38A1P2"/>
<sequence length="137" mass="15072">MYKIAIVGHGNFPEGVLSALSLLIGENENVVAYNLNDERTHEVLEQDVTALLKDNEQVIIFADLTGGAPHQISARVMLENKFSENQYVISGINLGLVVELTMKFLYSEIKDEEAAAAIQEAIEQSRGMIMSMQSGMV</sequence>
<proteinExistence type="predicted"/>
<dbReference type="PROSITE" id="PS51096">
    <property type="entry name" value="PTS_EIIA_TYPE_4"/>
    <property type="match status" value="1"/>
</dbReference>
<dbReference type="InterPro" id="IPR004701">
    <property type="entry name" value="PTS_EIIA_man-typ"/>
</dbReference>
<evidence type="ECO:0000313" key="4">
    <source>
        <dbReference type="Proteomes" id="UP000199042"/>
    </source>
</evidence>
<dbReference type="InterPro" id="IPR036662">
    <property type="entry name" value="PTS_EIIA_man-typ_sf"/>
</dbReference>
<feature type="domain" description="PTS EIIA type-4" evidence="2">
    <location>
        <begin position="1"/>
        <end position="129"/>
    </location>
</feature>
<keyword evidence="4" id="KW-1185">Reference proteome</keyword>
<keyword evidence="1" id="KW-0808">Transferase</keyword>
<dbReference type="PANTHER" id="PTHR33799">
    <property type="entry name" value="PTS PERMEASE-RELATED-RELATED"/>
    <property type="match status" value="1"/>
</dbReference>
<comment type="caution">
    <text evidence="3">The sequence shown here is derived from an EMBL/GenBank/DDBJ whole genome shotgun (WGS) entry which is preliminary data.</text>
</comment>
<evidence type="ECO:0000256" key="1">
    <source>
        <dbReference type="ARBA" id="ARBA00022679"/>
    </source>
</evidence>
<dbReference type="PANTHER" id="PTHR33799:SF1">
    <property type="entry name" value="PTS SYSTEM MANNOSE-SPECIFIC EIIAB COMPONENT-RELATED"/>
    <property type="match status" value="1"/>
</dbReference>
<reference evidence="3 4" key="1">
    <citation type="submission" date="2016-10" db="EMBL/GenBank/DDBJ databases">
        <authorList>
            <person name="Varghese N."/>
            <person name="Submissions S."/>
        </authorList>
    </citation>
    <scope>NUCLEOTIDE SEQUENCE [LARGE SCALE GENOMIC DNA]</scope>
    <source>
        <strain evidence="3 4">DSM 14526</strain>
    </source>
</reference>
<dbReference type="InterPro" id="IPR051471">
    <property type="entry name" value="Bacterial_PTS_sugar_comp"/>
</dbReference>
<organism evidence="3 4">
    <name type="scientific">Trichococcus collinsii</name>
    <dbReference type="NCBI Taxonomy" id="157076"/>
    <lineage>
        <taxon>Bacteria</taxon>
        <taxon>Bacillati</taxon>
        <taxon>Bacillota</taxon>
        <taxon>Bacilli</taxon>
        <taxon>Lactobacillales</taxon>
        <taxon>Carnobacteriaceae</taxon>
        <taxon>Trichococcus</taxon>
    </lineage>
</organism>
<dbReference type="RefSeq" id="WP_086986194.1">
    <property type="nucleotide sequence ID" value="NZ_FJNA01000002.1"/>
</dbReference>
<evidence type="ECO:0000313" key="3">
    <source>
        <dbReference type="EMBL" id="SEA67442.1"/>
    </source>
</evidence>
<dbReference type="GO" id="GO:0009401">
    <property type="term" value="P:phosphoenolpyruvate-dependent sugar phosphotransferase system"/>
    <property type="evidence" value="ECO:0007669"/>
    <property type="project" value="InterPro"/>
</dbReference>
<dbReference type="Pfam" id="PF03610">
    <property type="entry name" value="EIIA-man"/>
    <property type="match status" value="1"/>
</dbReference>
<protein>
    <submittedName>
        <fullName evidence="3">PTS system, N-acetylgalactosamine-specific IIA component</fullName>
    </submittedName>
</protein>
<dbReference type="Proteomes" id="UP000199042">
    <property type="component" value="Unassembled WGS sequence"/>
</dbReference>
<dbReference type="GO" id="GO:0016740">
    <property type="term" value="F:transferase activity"/>
    <property type="evidence" value="ECO:0007669"/>
    <property type="project" value="UniProtKB-KW"/>
</dbReference>